<name>A0A0W1R5Q7_9EURY</name>
<dbReference type="RefSeq" id="WP_058582867.1">
    <property type="nucleotide sequence ID" value="NZ_LOPU01000030.1"/>
</dbReference>
<feature type="domain" description="Methyltransferase" evidence="1">
    <location>
        <begin position="50"/>
        <end position="142"/>
    </location>
</feature>
<dbReference type="SUPFAM" id="SSF53335">
    <property type="entry name" value="S-adenosyl-L-methionine-dependent methyltransferases"/>
    <property type="match status" value="1"/>
</dbReference>
<dbReference type="OrthoDB" id="6243at2157"/>
<dbReference type="STRING" id="1514971.AUR64_18085"/>
<sequence>MTPDELRQRWAERSGEFSPDYYAHYGPDETSEAIRRCIERTTEAESDLSILELGCSSGRHLVHLHDHGYEDLHGIDVNEEAMTVMRQAYPELAAAGTFYIDTIENAVQEFDDDAFDVVYSMETLQHIHPDNEWVFDELARITADRLLTVEIEGPSEESANSQRGETETPEVNYVDDAVPLYYRAWNRTFAARGLTEVTSERLGNDTLRLFRWSENA</sequence>
<protein>
    <submittedName>
        <fullName evidence="2">Methyltransferase type 11</fullName>
    </submittedName>
</protein>
<keyword evidence="2" id="KW-0808">Transferase</keyword>
<dbReference type="InterPro" id="IPR029063">
    <property type="entry name" value="SAM-dependent_MTases_sf"/>
</dbReference>
<comment type="caution">
    <text evidence="2">The sequence shown here is derived from an EMBL/GenBank/DDBJ whole genome shotgun (WGS) entry which is preliminary data.</text>
</comment>
<organism evidence="2 3">
    <name type="scientific">Haloprofundus marisrubri</name>
    <dbReference type="NCBI Taxonomy" id="1514971"/>
    <lineage>
        <taxon>Archaea</taxon>
        <taxon>Methanobacteriati</taxon>
        <taxon>Methanobacteriota</taxon>
        <taxon>Stenosarchaea group</taxon>
        <taxon>Halobacteria</taxon>
        <taxon>Halobacteriales</taxon>
        <taxon>Haloferacaceae</taxon>
        <taxon>Haloprofundus</taxon>
    </lineage>
</organism>
<dbReference type="Proteomes" id="UP000054387">
    <property type="component" value="Unassembled WGS sequence"/>
</dbReference>
<proteinExistence type="predicted"/>
<dbReference type="Pfam" id="PF13649">
    <property type="entry name" value="Methyltransf_25"/>
    <property type="match status" value="1"/>
</dbReference>
<evidence type="ECO:0000313" key="2">
    <source>
        <dbReference type="EMBL" id="KTG08583.1"/>
    </source>
</evidence>
<dbReference type="Gene3D" id="3.40.50.150">
    <property type="entry name" value="Vaccinia Virus protein VP39"/>
    <property type="match status" value="1"/>
</dbReference>
<dbReference type="PANTHER" id="PTHR43464:SF78">
    <property type="entry name" value="SLR1117 PROTEIN"/>
    <property type="match status" value="1"/>
</dbReference>
<accession>A0A0W1R5Q7</accession>
<dbReference type="AlphaFoldDB" id="A0A0W1R5Q7"/>
<dbReference type="EMBL" id="LOPU01000030">
    <property type="protein sequence ID" value="KTG08583.1"/>
    <property type="molecule type" value="Genomic_DNA"/>
</dbReference>
<evidence type="ECO:0000313" key="3">
    <source>
        <dbReference type="Proteomes" id="UP000054387"/>
    </source>
</evidence>
<reference evidence="2 3" key="1">
    <citation type="submission" date="2015-12" db="EMBL/GenBank/DDBJ databases">
        <title>Haloprofundus marisrubri gen. nov., sp. nov., an extremely halophilic archaeon isolated from the Discovery deep brine-seawater interface in the Red Sea.</title>
        <authorList>
            <person name="Zhang G."/>
            <person name="Stingl U."/>
            <person name="Rashid M."/>
        </authorList>
    </citation>
    <scope>NUCLEOTIDE SEQUENCE [LARGE SCALE GENOMIC DNA]</scope>
    <source>
        <strain evidence="2 3">SB9</strain>
    </source>
</reference>
<keyword evidence="3" id="KW-1185">Reference proteome</keyword>
<dbReference type="GO" id="GO:0032259">
    <property type="term" value="P:methylation"/>
    <property type="evidence" value="ECO:0007669"/>
    <property type="project" value="UniProtKB-KW"/>
</dbReference>
<dbReference type="GO" id="GO:0008168">
    <property type="term" value="F:methyltransferase activity"/>
    <property type="evidence" value="ECO:0007669"/>
    <property type="project" value="UniProtKB-KW"/>
</dbReference>
<keyword evidence="2" id="KW-0489">Methyltransferase</keyword>
<dbReference type="InterPro" id="IPR041698">
    <property type="entry name" value="Methyltransf_25"/>
</dbReference>
<evidence type="ECO:0000259" key="1">
    <source>
        <dbReference type="Pfam" id="PF13649"/>
    </source>
</evidence>
<dbReference type="CDD" id="cd02440">
    <property type="entry name" value="AdoMet_MTases"/>
    <property type="match status" value="1"/>
</dbReference>
<gene>
    <name evidence="2" type="ORF">AUR64_18085</name>
</gene>
<dbReference type="PANTHER" id="PTHR43464">
    <property type="entry name" value="METHYLTRANSFERASE"/>
    <property type="match status" value="1"/>
</dbReference>